<name>A0A1J5PBC6_9ZZZZ</name>
<reference evidence="2" key="1">
    <citation type="submission" date="2016-10" db="EMBL/GenBank/DDBJ databases">
        <title>Sequence of Gallionella enrichment culture.</title>
        <authorList>
            <person name="Poehlein A."/>
            <person name="Muehling M."/>
            <person name="Daniel R."/>
        </authorList>
    </citation>
    <scope>NUCLEOTIDE SEQUENCE</scope>
</reference>
<feature type="domain" description="YjiS-like" evidence="1">
    <location>
        <begin position="8"/>
        <end position="43"/>
    </location>
</feature>
<gene>
    <name evidence="2" type="ORF">GALL_498990</name>
</gene>
<organism evidence="2">
    <name type="scientific">mine drainage metagenome</name>
    <dbReference type="NCBI Taxonomy" id="410659"/>
    <lineage>
        <taxon>unclassified sequences</taxon>
        <taxon>metagenomes</taxon>
        <taxon>ecological metagenomes</taxon>
    </lineage>
</organism>
<evidence type="ECO:0000259" key="1">
    <source>
        <dbReference type="Pfam" id="PF06568"/>
    </source>
</evidence>
<dbReference type="Pfam" id="PF06568">
    <property type="entry name" value="YjiS-like"/>
    <property type="match status" value="1"/>
</dbReference>
<protein>
    <recommendedName>
        <fullName evidence="1">YjiS-like domain-containing protein</fullName>
    </recommendedName>
</protein>
<dbReference type="AlphaFoldDB" id="A0A1J5PBC6"/>
<proteinExistence type="predicted"/>
<dbReference type="EMBL" id="MLJW01005267">
    <property type="protein sequence ID" value="OIQ68506.1"/>
    <property type="molecule type" value="Genomic_DNA"/>
</dbReference>
<comment type="caution">
    <text evidence="2">The sequence shown here is derived from an EMBL/GenBank/DDBJ whole genome shotgun (WGS) entry which is preliminary data.</text>
</comment>
<accession>A0A1J5PBC6</accession>
<dbReference type="InterPro" id="IPR009506">
    <property type="entry name" value="YjiS-like"/>
</dbReference>
<sequence length="54" mass="6110">MKNFVSYIRTAARNRAAYNRTVAELSSLPGEALRDLHMARCDIPRVAHVTVYGF</sequence>
<evidence type="ECO:0000313" key="2">
    <source>
        <dbReference type="EMBL" id="OIQ68506.1"/>
    </source>
</evidence>